<dbReference type="EMBL" id="RJJE01000001">
    <property type="protein sequence ID" value="RNI32978.1"/>
    <property type="molecule type" value="Genomic_DNA"/>
</dbReference>
<reference evidence="2 3" key="1">
    <citation type="submission" date="2018-11" db="EMBL/GenBank/DDBJ databases">
        <title>Rufibacter latericius sp. nov., isolated from water in Baiyang Lake.</title>
        <authorList>
            <person name="Yang Y."/>
        </authorList>
    </citation>
    <scope>NUCLEOTIDE SEQUENCE [LARGE SCALE GENOMIC DNA]</scope>
    <source>
        <strain evidence="2 3">MCC P1</strain>
    </source>
</reference>
<dbReference type="Pfam" id="PF13692">
    <property type="entry name" value="Glyco_trans_1_4"/>
    <property type="match status" value="1"/>
</dbReference>
<dbReference type="OrthoDB" id="9816564at2"/>
<dbReference type="PANTHER" id="PTHR46401:SF2">
    <property type="entry name" value="GLYCOSYLTRANSFERASE WBBK-RELATED"/>
    <property type="match status" value="1"/>
</dbReference>
<accession>A0A3M9N7I6</accession>
<dbReference type="Gene3D" id="3.40.50.2000">
    <property type="entry name" value="Glycogen Phosphorylase B"/>
    <property type="match status" value="1"/>
</dbReference>
<evidence type="ECO:0000313" key="3">
    <source>
        <dbReference type="Proteomes" id="UP000271010"/>
    </source>
</evidence>
<keyword evidence="1 2" id="KW-0808">Transferase</keyword>
<protein>
    <submittedName>
        <fullName evidence="2">Glycosyltransferase family 1 protein</fullName>
    </submittedName>
</protein>
<dbReference type="AlphaFoldDB" id="A0A3M9N7I6"/>
<gene>
    <name evidence="2" type="ORF">EFA69_00710</name>
</gene>
<evidence type="ECO:0000256" key="1">
    <source>
        <dbReference type="ARBA" id="ARBA00022679"/>
    </source>
</evidence>
<dbReference type="Proteomes" id="UP000271010">
    <property type="component" value="Unassembled WGS sequence"/>
</dbReference>
<proteinExistence type="predicted"/>
<dbReference type="SUPFAM" id="SSF53756">
    <property type="entry name" value="UDP-Glycosyltransferase/glycogen phosphorylase"/>
    <property type="match status" value="1"/>
</dbReference>
<dbReference type="PANTHER" id="PTHR46401">
    <property type="entry name" value="GLYCOSYLTRANSFERASE WBBK-RELATED"/>
    <property type="match status" value="1"/>
</dbReference>
<dbReference type="RefSeq" id="WP_123131177.1">
    <property type="nucleotide sequence ID" value="NZ_RJJE01000001.1"/>
</dbReference>
<dbReference type="GO" id="GO:0016757">
    <property type="term" value="F:glycosyltransferase activity"/>
    <property type="evidence" value="ECO:0007669"/>
    <property type="project" value="TreeGrafter"/>
</dbReference>
<keyword evidence="3" id="KW-1185">Reference proteome</keyword>
<comment type="caution">
    <text evidence="2">The sequence shown here is derived from an EMBL/GenBank/DDBJ whole genome shotgun (WGS) entry which is preliminary data.</text>
</comment>
<name>A0A3M9N7I6_9BACT</name>
<sequence>MNFVFVSLQRINTDRDSTSTCLAKELAKTHKVLYVNSPIDRRTLFSSEQDEYTRAHIAAIKAKKPPLSQIKPNLWVLNPTQVIESINWIPFTSVFSSFNRLNNQRFAKDIRDALNRLGFDHFILINDKDIFRSFYLKELLKPDKYVYLDRDYTVGMDYWKRHGAELEPKLMAKADAVVCNSFDFTKRAQRYNPNSFYIGNGFDVKQYDSSKSKKKPTELQHLTGPVIGYVGALITLRLDLNLMLEMAKAKPQWNFVLIGWEDAPFQQSELHRLPNVLFLGKKYTSEVPAYLEHFDVCINPQLLNEITRGNFPLKVVEYLALGKPVVATSTNTMQEIFGQHTYLATDPASFLAQIEKALEEDNAAERERRIQFAGNFSWENVANTLLEYILPAKAAQPAAALSLIP</sequence>
<evidence type="ECO:0000313" key="2">
    <source>
        <dbReference type="EMBL" id="RNI32978.1"/>
    </source>
</evidence>
<dbReference type="GO" id="GO:0009103">
    <property type="term" value="P:lipopolysaccharide biosynthetic process"/>
    <property type="evidence" value="ECO:0007669"/>
    <property type="project" value="TreeGrafter"/>
</dbReference>
<dbReference type="Gene3D" id="3.40.50.11010">
    <property type="match status" value="1"/>
</dbReference>
<organism evidence="2 3">
    <name type="scientific">Rufibacter immobilis</name>
    <dbReference type="NCBI Taxonomy" id="1348778"/>
    <lineage>
        <taxon>Bacteria</taxon>
        <taxon>Pseudomonadati</taxon>
        <taxon>Bacteroidota</taxon>
        <taxon>Cytophagia</taxon>
        <taxon>Cytophagales</taxon>
        <taxon>Hymenobacteraceae</taxon>
        <taxon>Rufibacter</taxon>
    </lineage>
</organism>